<dbReference type="PANTHER" id="PTHR42877:SF11">
    <property type="entry name" value="MONOOXYGENASE, PUTATIVE (AFU_ORTHOLOGUE AFUA_6G13790)-RELATED"/>
    <property type="match status" value="1"/>
</dbReference>
<evidence type="ECO:0000256" key="2">
    <source>
        <dbReference type="SAM" id="MobiDB-lite"/>
    </source>
</evidence>
<dbReference type="Proteomes" id="UP001324427">
    <property type="component" value="Unassembled WGS sequence"/>
</dbReference>
<dbReference type="SUPFAM" id="SSF51905">
    <property type="entry name" value="FAD/NAD(P)-binding domain"/>
    <property type="match status" value="1"/>
</dbReference>
<dbReference type="AlphaFoldDB" id="A0AAV9J3U6"/>
<dbReference type="Gene3D" id="3.50.50.60">
    <property type="entry name" value="FAD/NAD(P)-binding domain"/>
    <property type="match status" value="2"/>
</dbReference>
<organism evidence="3 4">
    <name type="scientific">Oleoguttula mirabilis</name>
    <dbReference type="NCBI Taxonomy" id="1507867"/>
    <lineage>
        <taxon>Eukaryota</taxon>
        <taxon>Fungi</taxon>
        <taxon>Dikarya</taxon>
        <taxon>Ascomycota</taxon>
        <taxon>Pezizomycotina</taxon>
        <taxon>Dothideomycetes</taxon>
        <taxon>Dothideomycetidae</taxon>
        <taxon>Mycosphaerellales</taxon>
        <taxon>Teratosphaeriaceae</taxon>
        <taxon>Oleoguttula</taxon>
    </lineage>
</organism>
<accession>A0AAV9J3U6</accession>
<dbReference type="PANTHER" id="PTHR42877">
    <property type="entry name" value="L-ORNITHINE N(5)-MONOOXYGENASE-RELATED"/>
    <property type="match status" value="1"/>
</dbReference>
<evidence type="ECO:0000313" key="4">
    <source>
        <dbReference type="Proteomes" id="UP001324427"/>
    </source>
</evidence>
<keyword evidence="4" id="KW-1185">Reference proteome</keyword>
<evidence type="ECO:0000313" key="3">
    <source>
        <dbReference type="EMBL" id="KAK4539589.1"/>
    </source>
</evidence>
<feature type="region of interest" description="Disordered" evidence="2">
    <location>
        <begin position="1"/>
        <end position="26"/>
    </location>
</feature>
<comment type="caution">
    <text evidence="3">The sequence shown here is derived from an EMBL/GenBank/DDBJ whole genome shotgun (WGS) entry which is preliminary data.</text>
</comment>
<sequence>MDAEGREAMMDSGETDGYSPFEIPFNPDPLRTPKKLRMVCIGAGFAGMTLAYKIQHEKKLGDVIDFQIYERLHDVGGTWLVNKYPGLTCDVPIHIYTLPWAPKHDWSRYMADGPEILQYTRDVARKFDLGRWIRFNTSLKEATWEEKSGKWKLKLEGQDGPFEDECDIFVGAAGTQNTPVNVRDESLDCKGKRIAVIGNGSSGIQAFGALQKQATHITHYIRSATWISLNYMSQFTRDADDRNFEYTDEEKAAFQDPENLLEYRRKLERFSNGIFKNLVFDETAPEVKKGFRATMEKVMKERLNENPELIGKLMPTYQPWCRRLTPGDGYLEALQEPNARLVDDPISEVTLTGIRTKSGEETEYDVIVAATGFVNSRVVPWKMVGRDGVSLAERFKDDADGYMSIAAPSMPNYFSIGCGPNFTIANGPVLSALGFICDNVLQWAQKIAEEDIQSICVKDEVVQAYNIYIQQVLRRTAWNRECESWYKKGRADDYRTGITAIYPGSMMHFKCMLERIRPEDFDIKYRSANPFNFYGCGLTALDMSSDNPDLSYYLTDTMRLDSIM</sequence>
<dbReference type="EMBL" id="JAVFHQ010000089">
    <property type="protein sequence ID" value="KAK4539589.1"/>
    <property type="molecule type" value="Genomic_DNA"/>
</dbReference>
<gene>
    <name evidence="3" type="ORF">LTR36_010525</name>
</gene>
<evidence type="ECO:0008006" key="5">
    <source>
        <dbReference type="Google" id="ProtNLM"/>
    </source>
</evidence>
<dbReference type="InterPro" id="IPR036188">
    <property type="entry name" value="FAD/NAD-bd_sf"/>
</dbReference>
<proteinExistence type="inferred from homology"/>
<protein>
    <recommendedName>
        <fullName evidence="5">Flavin-containing monooxygenase</fullName>
    </recommendedName>
</protein>
<comment type="similarity">
    <text evidence="1">Belongs to the FAD-binding monooxygenase family.</text>
</comment>
<dbReference type="InterPro" id="IPR051209">
    <property type="entry name" value="FAD-bind_Monooxygenase_sf"/>
</dbReference>
<reference evidence="3 4" key="1">
    <citation type="submission" date="2021-11" db="EMBL/GenBank/DDBJ databases">
        <title>Black yeast isolated from Biological Soil Crust.</title>
        <authorList>
            <person name="Kurbessoian T."/>
        </authorList>
    </citation>
    <scope>NUCLEOTIDE SEQUENCE [LARGE SCALE GENOMIC DNA]</scope>
    <source>
        <strain evidence="3 4">CCFEE 5522</strain>
    </source>
</reference>
<dbReference type="Pfam" id="PF13450">
    <property type="entry name" value="NAD_binding_8"/>
    <property type="match status" value="1"/>
</dbReference>
<evidence type="ECO:0000256" key="1">
    <source>
        <dbReference type="ARBA" id="ARBA00010139"/>
    </source>
</evidence>
<name>A0AAV9J3U6_9PEZI</name>